<accession>A0A2I7N542</accession>
<keyword evidence="4" id="KW-1185">Reference proteome</keyword>
<evidence type="ECO:0000256" key="1">
    <source>
        <dbReference type="ARBA" id="ARBA00022676"/>
    </source>
</evidence>
<dbReference type="PANTHER" id="PTHR11927">
    <property type="entry name" value="GALACTOSIDE 2-L-FUCOSYLTRANSFERASE"/>
    <property type="match status" value="1"/>
</dbReference>
<dbReference type="SMR" id="A0A2I7N542"/>
<dbReference type="RefSeq" id="WP_102950882.1">
    <property type="nucleotide sequence ID" value="NZ_CP024847.1"/>
</dbReference>
<reference evidence="4" key="1">
    <citation type="submission" date="2017-11" db="EMBL/GenBank/DDBJ databases">
        <authorList>
            <person name="Chan K.G."/>
            <person name="Lee L.S."/>
        </authorList>
    </citation>
    <scope>NUCLEOTIDE SEQUENCE [LARGE SCALE GENOMIC DNA]</scope>
    <source>
        <strain evidence="4">DSM 100970</strain>
    </source>
</reference>
<proteinExistence type="predicted"/>
<dbReference type="GO" id="GO:0016020">
    <property type="term" value="C:membrane"/>
    <property type="evidence" value="ECO:0007669"/>
    <property type="project" value="InterPro"/>
</dbReference>
<dbReference type="GO" id="GO:0005975">
    <property type="term" value="P:carbohydrate metabolic process"/>
    <property type="evidence" value="ECO:0007669"/>
    <property type="project" value="InterPro"/>
</dbReference>
<protein>
    <submittedName>
        <fullName evidence="3">Alpha-1,2-fucosyltransferase</fullName>
    </submittedName>
</protein>
<evidence type="ECO:0000313" key="4">
    <source>
        <dbReference type="Proteomes" id="UP000236655"/>
    </source>
</evidence>
<gene>
    <name evidence="3" type="ORF">CUN60_04525</name>
</gene>
<dbReference type="GO" id="GO:0008107">
    <property type="term" value="F:galactoside 2-alpha-L-fucosyltransferase activity"/>
    <property type="evidence" value="ECO:0007669"/>
    <property type="project" value="InterPro"/>
</dbReference>
<dbReference type="PANTHER" id="PTHR11927:SF9">
    <property type="entry name" value="L-FUCOSYLTRANSFERASE"/>
    <property type="match status" value="1"/>
</dbReference>
<dbReference type="InterPro" id="IPR002516">
    <property type="entry name" value="Glyco_trans_11"/>
</dbReference>
<dbReference type="EMBL" id="CP024847">
    <property type="protein sequence ID" value="AUR51583.1"/>
    <property type="molecule type" value="Genomic_DNA"/>
</dbReference>
<organism evidence="3 4">
    <name type="scientific">Aquella oligotrophica</name>
    <dbReference type="NCBI Taxonomy" id="2067065"/>
    <lineage>
        <taxon>Bacteria</taxon>
        <taxon>Pseudomonadati</taxon>
        <taxon>Pseudomonadota</taxon>
        <taxon>Betaproteobacteria</taxon>
        <taxon>Neisseriales</taxon>
        <taxon>Neisseriaceae</taxon>
        <taxon>Aquella</taxon>
    </lineage>
</organism>
<dbReference type="OrthoDB" id="9794601at2"/>
<keyword evidence="1 3" id="KW-0328">Glycosyltransferase</keyword>
<dbReference type="Pfam" id="PF01531">
    <property type="entry name" value="Glyco_transf_11"/>
    <property type="match status" value="1"/>
</dbReference>
<evidence type="ECO:0000313" key="3">
    <source>
        <dbReference type="EMBL" id="AUR51583.1"/>
    </source>
</evidence>
<evidence type="ECO:0000256" key="2">
    <source>
        <dbReference type="ARBA" id="ARBA00022679"/>
    </source>
</evidence>
<sequence>MQIVWCLGGLGNQMFQYAFYRKLELMGKEVYLDLSEFNNYDLHNGFELQKIFAVAPKIIPSIAVKKFRQNKFFKVLARLKLYQRIISQSEFNFNSKYLDYSFSRYLIGYWQSESYFAEIERQIREDFTFPSLDAANQLIANQIRSTNAISLHVRMGDYVNHPLHGGICTKEFYLRAIDIIKDKVEGPQFFVFSNEIDWCKNNLPLANAVYVGGNDGENSYRDMQLMSLCKHNIIANSSFSWWGAWLNSNINKIVIAPAKWFNDPQINTSDLLPASWVKI</sequence>
<keyword evidence="2 3" id="KW-0808">Transferase</keyword>
<dbReference type="KEGG" id="nba:CUN60_04525"/>
<dbReference type="Proteomes" id="UP000236655">
    <property type="component" value="Chromosome"/>
</dbReference>
<name>A0A2I7N542_9NEIS</name>
<dbReference type="CDD" id="cd11301">
    <property type="entry name" value="Fut1_Fut2_like"/>
    <property type="match status" value="1"/>
</dbReference>
<dbReference type="AlphaFoldDB" id="A0A2I7N542"/>